<keyword evidence="5 9" id="KW-0297">G-protein coupled receptor</keyword>
<dbReference type="AlphaFoldDB" id="A0A7R9QUF2"/>
<evidence type="ECO:0000256" key="1">
    <source>
        <dbReference type="ARBA" id="ARBA00004141"/>
    </source>
</evidence>
<feature type="domain" description="G-protein coupled receptors family 1 profile" evidence="11">
    <location>
        <begin position="1"/>
        <end position="153"/>
    </location>
</feature>
<evidence type="ECO:0000256" key="2">
    <source>
        <dbReference type="ARBA" id="ARBA00010663"/>
    </source>
</evidence>
<evidence type="ECO:0000256" key="3">
    <source>
        <dbReference type="ARBA" id="ARBA00022692"/>
    </source>
</evidence>
<organism evidence="12">
    <name type="scientific">Oppiella nova</name>
    <dbReference type="NCBI Taxonomy" id="334625"/>
    <lineage>
        <taxon>Eukaryota</taxon>
        <taxon>Metazoa</taxon>
        <taxon>Ecdysozoa</taxon>
        <taxon>Arthropoda</taxon>
        <taxon>Chelicerata</taxon>
        <taxon>Arachnida</taxon>
        <taxon>Acari</taxon>
        <taxon>Acariformes</taxon>
        <taxon>Sarcoptiformes</taxon>
        <taxon>Oribatida</taxon>
        <taxon>Brachypylina</taxon>
        <taxon>Oppioidea</taxon>
        <taxon>Oppiidae</taxon>
        <taxon>Oppiella</taxon>
    </lineage>
</organism>
<dbReference type="GO" id="GO:0008188">
    <property type="term" value="F:neuropeptide receptor activity"/>
    <property type="evidence" value="ECO:0007669"/>
    <property type="project" value="TreeGrafter"/>
</dbReference>
<keyword evidence="4 10" id="KW-1133">Transmembrane helix</keyword>
<dbReference type="Proteomes" id="UP000728032">
    <property type="component" value="Unassembled WGS sequence"/>
</dbReference>
<keyword evidence="6 10" id="KW-0472">Membrane</keyword>
<dbReference type="InterPro" id="IPR017452">
    <property type="entry name" value="GPCR_Rhodpsn_7TM"/>
</dbReference>
<dbReference type="Gene3D" id="1.20.1070.10">
    <property type="entry name" value="Rhodopsin 7-helix transmembrane proteins"/>
    <property type="match status" value="1"/>
</dbReference>
<dbReference type="GO" id="GO:0005886">
    <property type="term" value="C:plasma membrane"/>
    <property type="evidence" value="ECO:0007669"/>
    <property type="project" value="TreeGrafter"/>
</dbReference>
<sequence length="153" mass="17893">MYHNFIFSYTNLFIVNLAVGDILMAILCIPFTFVSNLLLQYWPFGPFMCVIVCYSQAVTVFVSAYTLIAISIDRYRAILHPLRARMTEMNTRLIIMIIWLVSLVTPLPTAILSRLKRQQNNTHLHCIEDWNDLNKRYYYSVALMALQYVFPLT</sequence>
<feature type="transmembrane region" description="Helical" evidence="10">
    <location>
        <begin position="45"/>
        <end position="72"/>
    </location>
</feature>
<evidence type="ECO:0000256" key="8">
    <source>
        <dbReference type="ARBA" id="ARBA00023224"/>
    </source>
</evidence>
<dbReference type="PRINTS" id="PR00237">
    <property type="entry name" value="GPCRRHODOPSN"/>
</dbReference>
<dbReference type="PANTHER" id="PTHR24238">
    <property type="entry name" value="G-PROTEIN COUPLED RECEPTOR"/>
    <property type="match status" value="1"/>
</dbReference>
<evidence type="ECO:0000256" key="7">
    <source>
        <dbReference type="ARBA" id="ARBA00023170"/>
    </source>
</evidence>
<protein>
    <recommendedName>
        <fullName evidence="11">G-protein coupled receptors family 1 profile domain-containing protein</fullName>
    </recommendedName>
</protein>
<dbReference type="SUPFAM" id="SSF81321">
    <property type="entry name" value="Family A G protein-coupled receptor-like"/>
    <property type="match status" value="1"/>
</dbReference>
<gene>
    <name evidence="12" type="ORF">ONB1V03_LOCUS14728</name>
</gene>
<feature type="transmembrane region" description="Helical" evidence="10">
    <location>
        <begin position="12"/>
        <end position="33"/>
    </location>
</feature>
<evidence type="ECO:0000256" key="5">
    <source>
        <dbReference type="ARBA" id="ARBA00023040"/>
    </source>
</evidence>
<dbReference type="EMBL" id="CAJPVJ010014319">
    <property type="protein sequence ID" value="CAG2175289.1"/>
    <property type="molecule type" value="Genomic_DNA"/>
</dbReference>
<comment type="subcellular location">
    <subcellularLocation>
        <location evidence="1">Membrane</location>
        <topology evidence="1">Multi-pass membrane protein</topology>
    </subcellularLocation>
</comment>
<accession>A0A7R9QUF2</accession>
<dbReference type="OrthoDB" id="10053194at2759"/>
<dbReference type="Pfam" id="PF00001">
    <property type="entry name" value="7tm_1"/>
    <property type="match status" value="1"/>
</dbReference>
<evidence type="ECO:0000256" key="6">
    <source>
        <dbReference type="ARBA" id="ARBA00023136"/>
    </source>
</evidence>
<keyword evidence="7 9" id="KW-0675">Receptor</keyword>
<evidence type="ECO:0000256" key="4">
    <source>
        <dbReference type="ARBA" id="ARBA00022989"/>
    </source>
</evidence>
<keyword evidence="8 9" id="KW-0807">Transducer</keyword>
<evidence type="ECO:0000259" key="11">
    <source>
        <dbReference type="PROSITE" id="PS50262"/>
    </source>
</evidence>
<evidence type="ECO:0000313" key="12">
    <source>
        <dbReference type="EMBL" id="CAD7658103.1"/>
    </source>
</evidence>
<evidence type="ECO:0000313" key="13">
    <source>
        <dbReference type="Proteomes" id="UP000728032"/>
    </source>
</evidence>
<dbReference type="PANTHER" id="PTHR24238:SF73">
    <property type="entry name" value="RYAMIDE RECEPTOR"/>
    <property type="match status" value="1"/>
</dbReference>
<dbReference type="InterPro" id="IPR000276">
    <property type="entry name" value="GPCR_Rhodpsn"/>
</dbReference>
<name>A0A7R9QUF2_9ACAR</name>
<keyword evidence="3 9" id="KW-0812">Transmembrane</keyword>
<evidence type="ECO:0000256" key="10">
    <source>
        <dbReference type="SAM" id="Phobius"/>
    </source>
</evidence>
<comment type="similarity">
    <text evidence="2 9">Belongs to the G-protein coupled receptor 1 family.</text>
</comment>
<evidence type="ECO:0000256" key="9">
    <source>
        <dbReference type="RuleBase" id="RU000688"/>
    </source>
</evidence>
<dbReference type="PROSITE" id="PS50262">
    <property type="entry name" value="G_PROTEIN_RECEP_F1_2"/>
    <property type="match status" value="1"/>
</dbReference>
<proteinExistence type="inferred from homology"/>
<keyword evidence="13" id="KW-1185">Reference proteome</keyword>
<dbReference type="PROSITE" id="PS00237">
    <property type="entry name" value="G_PROTEIN_RECEP_F1_1"/>
    <property type="match status" value="1"/>
</dbReference>
<feature type="non-terminal residue" evidence="12">
    <location>
        <position position="1"/>
    </location>
</feature>
<feature type="transmembrane region" description="Helical" evidence="10">
    <location>
        <begin position="93"/>
        <end position="112"/>
    </location>
</feature>
<dbReference type="EMBL" id="OC929144">
    <property type="protein sequence ID" value="CAD7658103.1"/>
    <property type="molecule type" value="Genomic_DNA"/>
</dbReference>
<reference evidence="12" key="1">
    <citation type="submission" date="2020-11" db="EMBL/GenBank/DDBJ databases">
        <authorList>
            <person name="Tran Van P."/>
        </authorList>
    </citation>
    <scope>NUCLEOTIDE SEQUENCE</scope>
</reference>